<comment type="caution">
    <text evidence="3">The sequence shown here is derived from an EMBL/GenBank/DDBJ whole genome shotgun (WGS) entry which is preliminary data.</text>
</comment>
<proteinExistence type="predicted"/>
<dbReference type="InterPro" id="IPR001304">
    <property type="entry name" value="C-type_lectin-like"/>
</dbReference>
<keyword evidence="4" id="KW-1185">Reference proteome</keyword>
<dbReference type="PANTHER" id="PTHR22803">
    <property type="entry name" value="MANNOSE, PHOSPHOLIPASE, LECTIN RECEPTOR RELATED"/>
    <property type="match status" value="1"/>
</dbReference>
<dbReference type="CDD" id="cd00037">
    <property type="entry name" value="CLECT"/>
    <property type="match status" value="1"/>
</dbReference>
<dbReference type="Proteomes" id="UP001208570">
    <property type="component" value="Unassembled WGS sequence"/>
</dbReference>
<accession>A0AAD9JCZ0</accession>
<dbReference type="SUPFAM" id="SSF56436">
    <property type="entry name" value="C-type lectin-like"/>
    <property type="match status" value="1"/>
</dbReference>
<organism evidence="3 4">
    <name type="scientific">Paralvinella palmiformis</name>
    <dbReference type="NCBI Taxonomy" id="53620"/>
    <lineage>
        <taxon>Eukaryota</taxon>
        <taxon>Metazoa</taxon>
        <taxon>Spiralia</taxon>
        <taxon>Lophotrochozoa</taxon>
        <taxon>Annelida</taxon>
        <taxon>Polychaeta</taxon>
        <taxon>Sedentaria</taxon>
        <taxon>Canalipalpata</taxon>
        <taxon>Terebellida</taxon>
        <taxon>Terebelliformia</taxon>
        <taxon>Alvinellidae</taxon>
        <taxon>Paralvinella</taxon>
    </lineage>
</organism>
<evidence type="ECO:0000313" key="4">
    <source>
        <dbReference type="Proteomes" id="UP001208570"/>
    </source>
</evidence>
<dbReference type="EMBL" id="JAODUP010000412">
    <property type="protein sequence ID" value="KAK2150321.1"/>
    <property type="molecule type" value="Genomic_DNA"/>
</dbReference>
<protein>
    <recommendedName>
        <fullName evidence="5">C-type lectin domain-containing protein</fullName>
    </recommendedName>
</protein>
<dbReference type="Gene3D" id="3.10.100.10">
    <property type="entry name" value="Mannose-Binding Protein A, subunit A"/>
    <property type="match status" value="1"/>
</dbReference>
<evidence type="ECO:0000313" key="3">
    <source>
        <dbReference type="EMBL" id="KAK2150321.1"/>
    </source>
</evidence>
<evidence type="ECO:0000259" key="2">
    <source>
        <dbReference type="PROSITE" id="PS50948"/>
    </source>
</evidence>
<evidence type="ECO:0000259" key="1">
    <source>
        <dbReference type="PROSITE" id="PS50041"/>
    </source>
</evidence>
<dbReference type="Pfam" id="PF00024">
    <property type="entry name" value="PAN_1"/>
    <property type="match status" value="1"/>
</dbReference>
<dbReference type="InterPro" id="IPR003609">
    <property type="entry name" value="Pan_app"/>
</dbReference>
<feature type="domain" description="Apple" evidence="2">
    <location>
        <begin position="133"/>
        <end position="225"/>
    </location>
</feature>
<evidence type="ECO:0008006" key="5">
    <source>
        <dbReference type="Google" id="ProtNLM"/>
    </source>
</evidence>
<sequence>MLLIGLTSSQFDTSEARKQNYYRARVTCQTEGADLVVISDENENKFIAKLFLLQEDIDGSAVNLAFIGLTDAEQESVYRWVDGSRLSYANWLSGEPNNAGYREDYVSLLGPKSSVNSGKWMDLKLSRRTEFICERLLRRKELTAPTAIGTGKPGLYVVAATLEVINVRSKRECFQKCLQHQHCVSVNFLKAAHRSNDLCVLNLDTESEYDATLGTPGESYYGADVSRWTYLELRD</sequence>
<feature type="domain" description="C-type lectin" evidence="1">
    <location>
        <begin position="6"/>
        <end position="134"/>
    </location>
</feature>
<dbReference type="AlphaFoldDB" id="A0AAD9JCZ0"/>
<dbReference type="PROSITE" id="PS50948">
    <property type="entry name" value="PAN"/>
    <property type="match status" value="1"/>
</dbReference>
<gene>
    <name evidence="3" type="ORF">LSH36_412g02030</name>
</gene>
<reference evidence="3" key="1">
    <citation type="journal article" date="2023" name="Mol. Biol. Evol.">
        <title>Third-Generation Sequencing Reveals the Adaptive Role of the Epigenome in Three Deep-Sea Polychaetes.</title>
        <authorList>
            <person name="Perez M."/>
            <person name="Aroh O."/>
            <person name="Sun Y."/>
            <person name="Lan Y."/>
            <person name="Juniper S.K."/>
            <person name="Young C.R."/>
            <person name="Angers B."/>
            <person name="Qian P.Y."/>
        </authorList>
    </citation>
    <scope>NUCLEOTIDE SEQUENCE</scope>
    <source>
        <strain evidence="3">P08H-3</strain>
    </source>
</reference>
<dbReference type="SMART" id="SM00034">
    <property type="entry name" value="CLECT"/>
    <property type="match status" value="1"/>
</dbReference>
<dbReference type="PROSITE" id="PS50041">
    <property type="entry name" value="C_TYPE_LECTIN_2"/>
    <property type="match status" value="1"/>
</dbReference>
<name>A0AAD9JCZ0_9ANNE</name>
<dbReference type="InterPro" id="IPR016187">
    <property type="entry name" value="CTDL_fold"/>
</dbReference>
<dbReference type="Pfam" id="PF00059">
    <property type="entry name" value="Lectin_C"/>
    <property type="match status" value="1"/>
</dbReference>
<dbReference type="InterPro" id="IPR016186">
    <property type="entry name" value="C-type_lectin-like/link_sf"/>
</dbReference>
<dbReference type="InterPro" id="IPR050111">
    <property type="entry name" value="C-type_lectin/snaclec_domain"/>
</dbReference>